<dbReference type="SMART" id="SM00276">
    <property type="entry name" value="GLECT"/>
    <property type="match status" value="2"/>
</dbReference>
<evidence type="ECO:0000313" key="5">
    <source>
        <dbReference type="Proteomes" id="UP000095287"/>
    </source>
</evidence>
<name>A0A1I7ZIU2_9BILA</name>
<dbReference type="AlphaFoldDB" id="A0A1I7ZIU2"/>
<feature type="region of interest" description="Disordered" evidence="3">
    <location>
        <begin position="281"/>
        <end position="310"/>
    </location>
</feature>
<feature type="compositionally biased region" description="Pro residues" evidence="3">
    <location>
        <begin position="291"/>
        <end position="310"/>
    </location>
</feature>
<keyword evidence="5" id="KW-1185">Reference proteome</keyword>
<evidence type="ECO:0000313" key="6">
    <source>
        <dbReference type="WBParaSite" id="L893_g26842.t1"/>
    </source>
</evidence>
<feature type="domain" description="Galectin" evidence="4">
    <location>
        <begin position="14"/>
        <end position="144"/>
    </location>
</feature>
<proteinExistence type="predicted"/>
<protein>
    <recommendedName>
        <fullName evidence="2">Galectin</fullName>
    </recommendedName>
</protein>
<dbReference type="Proteomes" id="UP000095287">
    <property type="component" value="Unplaced"/>
</dbReference>
<dbReference type="InterPro" id="IPR001079">
    <property type="entry name" value="Galectin_CRD"/>
</dbReference>
<feature type="compositionally biased region" description="Polar residues" evidence="3">
    <location>
        <begin position="150"/>
        <end position="162"/>
    </location>
</feature>
<dbReference type="SMART" id="SM00908">
    <property type="entry name" value="Gal-bind_lectin"/>
    <property type="match status" value="2"/>
</dbReference>
<evidence type="ECO:0000256" key="3">
    <source>
        <dbReference type="SAM" id="MobiDB-lite"/>
    </source>
</evidence>
<feature type="region of interest" description="Disordered" evidence="3">
    <location>
        <begin position="149"/>
        <end position="168"/>
    </location>
</feature>
<dbReference type="PANTHER" id="PTHR11346">
    <property type="entry name" value="GALECTIN"/>
    <property type="match status" value="1"/>
</dbReference>
<dbReference type="Pfam" id="PF00337">
    <property type="entry name" value="Gal-bind_lectin"/>
    <property type="match status" value="2"/>
</dbReference>
<dbReference type="InterPro" id="IPR044156">
    <property type="entry name" value="Galectin-like"/>
</dbReference>
<organism evidence="5 6">
    <name type="scientific">Steinernema glaseri</name>
    <dbReference type="NCBI Taxonomy" id="37863"/>
    <lineage>
        <taxon>Eukaryota</taxon>
        <taxon>Metazoa</taxon>
        <taxon>Ecdysozoa</taxon>
        <taxon>Nematoda</taxon>
        <taxon>Chromadorea</taxon>
        <taxon>Rhabditida</taxon>
        <taxon>Tylenchina</taxon>
        <taxon>Panagrolaimomorpha</taxon>
        <taxon>Strongyloidoidea</taxon>
        <taxon>Steinernematidae</taxon>
        <taxon>Steinernema</taxon>
    </lineage>
</organism>
<dbReference type="SUPFAM" id="SSF49899">
    <property type="entry name" value="Concanavalin A-like lectins/glucanases"/>
    <property type="match status" value="2"/>
</dbReference>
<sequence>MSLPQVFHNPTLPLLKDLNAPFTSGSALVVRGIAYDDPVKTGFMMDLLSNLDVALSLSMQFRPDGNNFIVVTARKSGIYHEGLRKACPIRLNEDFTLNILCKDRIFEIYANSSFITNFDHRVNTADVKKVLLKGALVCREVSISPPGPTASDSFASWGSSNDAPPAYSEKHNPFNARPAPPVPPLPANYEVLLAGKMQSQGNLGNGDQFPYPPPPPLTHPSTQNPPYPMRDTFPVSSAHLSKDFAQHPYQNNHQLGSHHAESVPPLPTDTVHAGFRWPAEVPSGRSSFNTVPPPSTYNPERNPPCPRPPYPADYYPPTGHPCSTSSCSLSSNKCRSSYCPDHHKESQLEKSLQNVVNKTYSVTEKALSSMAKSLTKPAPYCLNLGSAYFVQPQVLSIIATPTASMFSLKNRFEINLKHNSEFVLHINPRFDEKCTVLNSTEYTIWQSEIRLPLPFKSGHSFHMEVVAGDPIRIYVDGRELGLFSLRTSRPINFIEVNNLCVERVVMKCS</sequence>
<dbReference type="PROSITE" id="PS51304">
    <property type="entry name" value="GALECTIN"/>
    <property type="match status" value="2"/>
</dbReference>
<dbReference type="PANTHER" id="PTHR11346:SF147">
    <property type="entry name" value="GALECTIN"/>
    <property type="match status" value="1"/>
</dbReference>
<dbReference type="InterPro" id="IPR013320">
    <property type="entry name" value="ConA-like_dom_sf"/>
</dbReference>
<keyword evidence="1 2" id="KW-0430">Lectin</keyword>
<dbReference type="Gene3D" id="2.60.120.200">
    <property type="match status" value="2"/>
</dbReference>
<dbReference type="WBParaSite" id="L893_g26842.t1">
    <property type="protein sequence ID" value="L893_g26842.t1"/>
    <property type="gene ID" value="L893_g26842"/>
</dbReference>
<feature type="compositionally biased region" description="Pro residues" evidence="3">
    <location>
        <begin position="210"/>
        <end position="227"/>
    </location>
</feature>
<evidence type="ECO:0000259" key="4">
    <source>
        <dbReference type="PROSITE" id="PS51304"/>
    </source>
</evidence>
<accession>A0A1I7ZIU2</accession>
<feature type="region of interest" description="Disordered" evidence="3">
    <location>
        <begin position="199"/>
        <end position="227"/>
    </location>
</feature>
<evidence type="ECO:0000256" key="2">
    <source>
        <dbReference type="RuleBase" id="RU102079"/>
    </source>
</evidence>
<evidence type="ECO:0000256" key="1">
    <source>
        <dbReference type="ARBA" id="ARBA00022734"/>
    </source>
</evidence>
<dbReference type="CDD" id="cd00070">
    <property type="entry name" value="GLECT"/>
    <property type="match status" value="1"/>
</dbReference>
<dbReference type="GO" id="GO:0030246">
    <property type="term" value="F:carbohydrate binding"/>
    <property type="evidence" value="ECO:0007669"/>
    <property type="project" value="UniProtKB-UniRule"/>
</dbReference>
<feature type="domain" description="Galectin" evidence="4">
    <location>
        <begin position="374"/>
        <end position="507"/>
    </location>
</feature>
<reference evidence="6" key="1">
    <citation type="submission" date="2016-11" db="UniProtKB">
        <authorList>
            <consortium name="WormBaseParasite"/>
        </authorList>
    </citation>
    <scope>IDENTIFICATION</scope>
</reference>